<gene>
    <name evidence="2" type="ORF">FY030_00570</name>
</gene>
<dbReference type="Gene3D" id="3.40.50.12090">
    <property type="match status" value="1"/>
</dbReference>
<protein>
    <submittedName>
        <fullName evidence="2">Cell wall-binding repeat-containing protein</fullName>
    </submittedName>
</protein>
<keyword evidence="3" id="KW-1185">Reference proteome</keyword>
<dbReference type="PANTHER" id="PTHR30032">
    <property type="entry name" value="N-ACETYLMURAMOYL-L-ALANINE AMIDASE-RELATED"/>
    <property type="match status" value="1"/>
</dbReference>
<dbReference type="EMBL" id="CP044427">
    <property type="protein sequence ID" value="QFG67414.1"/>
    <property type="molecule type" value="Genomic_DNA"/>
</dbReference>
<organism evidence="2 3">
    <name type="scientific">Ornithinimicrobium pratense</name>
    <dbReference type="NCBI Taxonomy" id="2593973"/>
    <lineage>
        <taxon>Bacteria</taxon>
        <taxon>Bacillati</taxon>
        <taxon>Actinomycetota</taxon>
        <taxon>Actinomycetes</taxon>
        <taxon>Micrococcales</taxon>
        <taxon>Ornithinimicrobiaceae</taxon>
        <taxon>Ornithinimicrobium</taxon>
    </lineage>
</organism>
<dbReference type="AlphaFoldDB" id="A0A5J6V287"/>
<sequence length="516" mass="53268">MPMTAARTRRGASWRAALAVTLAASLAATLLAGGDGVPAEAGPATSPLSNANAPAASATAVSWTGDLAGQAPCPEGTTRSSLLHREGFEVIPQQRFNNGWYRITGVEGNYAARALVDSSDPVDHMFLPYVQGTRNTRTMLAFATKSSQPDSSYTRTQVNSVDLRVPATGSWAGRVFDVTAATLDENGWLGAWFEHRTKGGVQSTWDVDNLQIYTCRTAPVSRISGSDRYASAARIAETYPAGVPVAYLATGANYPDALSASALAGHQDAPVLLTRPGSLPTATRTQLGRLRPQQLVVLGGTGAVSSAVEQAASAYAGTTTRVQGENRYDVSAGLARSYRPGVPVLYVASGADFPDALSIGALAGRQGAPLLLTRPHELPQAIETEVARLNPGRIVVVGGPVAVQDRVVTDLRSHTSGAVTRVTGGDRYQVSAAVAGQFPTGQNRVYVATGATFPDALVGAARAGSQGVPVVLSRSTSLPGAARQAITSLDAARGVLLGGPGALSSLVMDQVGARVG</sequence>
<feature type="chain" id="PRO_5038817775" evidence="1">
    <location>
        <begin position="33"/>
        <end position="516"/>
    </location>
</feature>
<reference evidence="2 3" key="1">
    <citation type="submission" date="2019-09" db="EMBL/GenBank/DDBJ databases">
        <title>Serinicoccus pratensis sp. nov., isolated from meadow soil.</title>
        <authorList>
            <person name="Zhang W."/>
        </authorList>
    </citation>
    <scope>NUCLEOTIDE SEQUENCE [LARGE SCALE GENOMIC DNA]</scope>
    <source>
        <strain evidence="2 3">W204</strain>
    </source>
</reference>
<dbReference type="InterPro" id="IPR051922">
    <property type="entry name" value="Bact_Sporulation_Assoc"/>
</dbReference>
<accession>A0A5J6V287</accession>
<proteinExistence type="predicted"/>
<dbReference type="Pfam" id="PF04122">
    <property type="entry name" value="CW_binding_2"/>
    <property type="match status" value="3"/>
</dbReference>
<evidence type="ECO:0000313" key="3">
    <source>
        <dbReference type="Proteomes" id="UP000326546"/>
    </source>
</evidence>
<dbReference type="KEGG" id="serw:FY030_00570"/>
<dbReference type="InterPro" id="IPR007253">
    <property type="entry name" value="Cell_wall-bd_2"/>
</dbReference>
<keyword evidence="1" id="KW-0732">Signal</keyword>
<evidence type="ECO:0000313" key="2">
    <source>
        <dbReference type="EMBL" id="QFG67414.1"/>
    </source>
</evidence>
<name>A0A5J6V287_9MICO</name>
<dbReference type="Proteomes" id="UP000326546">
    <property type="component" value="Chromosome"/>
</dbReference>
<dbReference type="PANTHER" id="PTHR30032:SF8">
    <property type="entry name" value="GERMINATION-SPECIFIC N-ACETYLMURAMOYL-L-ALANINE AMIDASE"/>
    <property type="match status" value="1"/>
</dbReference>
<evidence type="ECO:0000256" key="1">
    <source>
        <dbReference type="SAM" id="SignalP"/>
    </source>
</evidence>
<feature type="signal peptide" evidence="1">
    <location>
        <begin position="1"/>
        <end position="32"/>
    </location>
</feature>
<dbReference type="OrthoDB" id="5143602at2"/>